<accession>A0AA87CCF8</accession>
<reference evidence="1 2" key="1">
    <citation type="journal article" date="2023" name="Nat. Microbiol.">
        <title>A compendium of viruses from methanogenic archaea reveals their diversity and adaptations to the gut environment.</title>
        <authorList>
            <person name="Medvedeva S."/>
            <person name="Borrel G."/>
            <person name="Krupovic M."/>
            <person name="Gribaldo S."/>
        </authorList>
    </citation>
    <scope>NUCLEOTIDE SEQUENCE [LARGE SCALE GENOMIC DNA]</scope>
</reference>
<protein>
    <submittedName>
        <fullName evidence="1">Uncharacterized protein</fullName>
    </submittedName>
</protein>
<proteinExistence type="predicted"/>
<dbReference type="GeneID" id="300198809"/>
<dbReference type="EMBL" id="BK063677">
    <property type="protein sequence ID" value="DBA35391.1"/>
    <property type="molecule type" value="Genomic_DNA"/>
</dbReference>
<evidence type="ECO:0000313" key="2">
    <source>
        <dbReference type="Proteomes" id="UP001302529"/>
    </source>
</evidence>
<sequence length="114" mass="13234">MSISEDLRNNHDLSIDEILKQHNTNLKQVMNAPIIGRPRKEGKDKKLLHIYKHSSGSYEISKYRKGKHYYFGVYKCLEDAIIVRDALKSVDWNVDCLDDFLKVLGVERIVKMVG</sequence>
<organism evidence="1 2">
    <name type="scientific">Caudoviricetes sp. vir080</name>
    <dbReference type="NCBI Taxonomy" id="3068353"/>
    <lineage>
        <taxon>Viruses</taxon>
        <taxon>Duplodnaviria</taxon>
        <taxon>Heunggongvirae</taxon>
        <taxon>Uroviricota</taxon>
        <taxon>Caudoviricetes</taxon>
    </lineage>
</organism>
<dbReference type="Proteomes" id="UP001302529">
    <property type="component" value="Segment"/>
</dbReference>
<evidence type="ECO:0000313" key="1">
    <source>
        <dbReference type="EMBL" id="DBA35391.1"/>
    </source>
</evidence>
<dbReference type="RefSeq" id="YP_013605354.1">
    <property type="nucleotide sequence ID" value="NC_133305.1"/>
</dbReference>
<name>A0AA87CCF8_9CAUD</name>
<gene>
    <name evidence="1" type="ORF">vir080_00018</name>
</gene>
<keyword evidence="2" id="KW-1185">Reference proteome</keyword>